<dbReference type="EMBL" id="LKCN02000021">
    <property type="protein sequence ID" value="RCI08088.1"/>
    <property type="molecule type" value="Genomic_DNA"/>
</dbReference>
<dbReference type="OrthoDB" id="3933054at2759"/>
<protein>
    <recommendedName>
        <fullName evidence="1">YCII-related domain-containing protein</fullName>
    </recommendedName>
</protein>
<dbReference type="PANTHER" id="PTHR35174">
    <property type="entry name" value="BLL7171 PROTEIN-RELATED"/>
    <property type="match status" value="1"/>
</dbReference>
<dbReference type="Proteomes" id="UP000253664">
    <property type="component" value="Unassembled WGS sequence"/>
</dbReference>
<reference evidence="2 3" key="1">
    <citation type="journal article" date="2015" name="BMC Genomics">
        <title>Insights from the genome of Ophiocordyceps polyrhachis-furcata to pathogenicity and host specificity in insect fungi.</title>
        <authorList>
            <person name="Wichadakul D."/>
            <person name="Kobmoo N."/>
            <person name="Ingsriswang S."/>
            <person name="Tangphatsornruang S."/>
            <person name="Chantasingh D."/>
            <person name="Luangsa-ard J.J."/>
            <person name="Eurwilaichitr L."/>
        </authorList>
    </citation>
    <scope>NUCLEOTIDE SEQUENCE [LARGE SCALE GENOMIC DNA]</scope>
    <source>
        <strain evidence="2 3">BCC 54312</strain>
    </source>
</reference>
<sequence length="149" mass="16729">MPRFILLIKSDAKCAEACDKNHPPTDYLENLARLNEQMAEAGVLLAAEGFKPTSDGYVIKYNSSQQHEVVTGPFDVSKEDHTAGFWLLQTKSAEEALGWAKKIPFQSGEVIMRTVGFGHEEFSTHTKELKDREDKLRAQMEKNRRAAGC</sequence>
<dbReference type="InterPro" id="IPR005545">
    <property type="entry name" value="YCII"/>
</dbReference>
<dbReference type="Gene3D" id="3.30.70.1060">
    <property type="entry name" value="Dimeric alpha+beta barrel"/>
    <property type="match status" value="1"/>
</dbReference>
<keyword evidence="3" id="KW-1185">Reference proteome</keyword>
<dbReference type="STRING" id="1330021.A0A367L0Y3"/>
<dbReference type="AlphaFoldDB" id="A0A367L0Y3"/>
<organism evidence="2 3">
    <name type="scientific">Ophiocordyceps polyrhachis-furcata BCC 54312</name>
    <dbReference type="NCBI Taxonomy" id="1330021"/>
    <lineage>
        <taxon>Eukaryota</taxon>
        <taxon>Fungi</taxon>
        <taxon>Dikarya</taxon>
        <taxon>Ascomycota</taxon>
        <taxon>Pezizomycotina</taxon>
        <taxon>Sordariomycetes</taxon>
        <taxon>Hypocreomycetidae</taxon>
        <taxon>Hypocreales</taxon>
        <taxon>Ophiocordycipitaceae</taxon>
        <taxon>Ophiocordyceps</taxon>
    </lineage>
</organism>
<evidence type="ECO:0000259" key="1">
    <source>
        <dbReference type="Pfam" id="PF03795"/>
    </source>
</evidence>
<dbReference type="Pfam" id="PF03795">
    <property type="entry name" value="YCII"/>
    <property type="match status" value="1"/>
</dbReference>
<dbReference type="SUPFAM" id="SSF54909">
    <property type="entry name" value="Dimeric alpha+beta barrel"/>
    <property type="match status" value="1"/>
</dbReference>
<proteinExistence type="predicted"/>
<feature type="domain" description="YCII-related" evidence="1">
    <location>
        <begin position="25"/>
        <end position="107"/>
    </location>
</feature>
<evidence type="ECO:0000313" key="3">
    <source>
        <dbReference type="Proteomes" id="UP000253664"/>
    </source>
</evidence>
<name>A0A367L0Y3_9HYPO</name>
<evidence type="ECO:0000313" key="2">
    <source>
        <dbReference type="EMBL" id="RCI08088.1"/>
    </source>
</evidence>
<comment type="caution">
    <text evidence="2">The sequence shown here is derived from an EMBL/GenBank/DDBJ whole genome shotgun (WGS) entry which is preliminary data.</text>
</comment>
<gene>
    <name evidence="2" type="ORF">L249_6275</name>
</gene>
<accession>A0A367L0Y3</accession>
<dbReference type="InterPro" id="IPR011008">
    <property type="entry name" value="Dimeric_a/b-barrel"/>
</dbReference>